<evidence type="ECO:0000256" key="5">
    <source>
        <dbReference type="ARBA" id="ARBA00022989"/>
    </source>
</evidence>
<dbReference type="PIRSF" id="PIRSF005419">
    <property type="entry name" value="FlhA"/>
    <property type="match status" value="1"/>
</dbReference>
<dbReference type="PANTHER" id="PTHR30161">
    <property type="entry name" value="FLAGELLAR EXPORT PROTEIN, MEMBRANE FLHA SUBUNIT-RELATED"/>
    <property type="match status" value="1"/>
</dbReference>
<evidence type="ECO:0000256" key="1">
    <source>
        <dbReference type="ARBA" id="ARBA00004651"/>
    </source>
</evidence>
<feature type="transmembrane region" description="Helical" evidence="7">
    <location>
        <begin position="247"/>
        <end position="269"/>
    </location>
</feature>
<protein>
    <recommendedName>
        <fullName evidence="7">Flagellar biosynthesis protein FlhA</fullName>
    </recommendedName>
</protein>
<keyword evidence="7" id="KW-1006">Bacterial flagellum protein export</keyword>
<keyword evidence="8" id="KW-0282">Flagellum</keyword>
<dbReference type="InterPro" id="IPR001712">
    <property type="entry name" value="T3SS_FHIPEP"/>
</dbReference>
<feature type="transmembrane region" description="Helical" evidence="7">
    <location>
        <begin position="281"/>
        <end position="301"/>
    </location>
</feature>
<evidence type="ECO:0000256" key="6">
    <source>
        <dbReference type="ARBA" id="ARBA00023136"/>
    </source>
</evidence>
<feature type="transmembrane region" description="Helical" evidence="7">
    <location>
        <begin position="12"/>
        <end position="36"/>
    </location>
</feature>
<keyword evidence="6 7" id="KW-0472">Membrane</keyword>
<dbReference type="Gene3D" id="1.10.8.540">
    <property type="entry name" value="FHIPEP family, domain 3"/>
    <property type="match status" value="1"/>
</dbReference>
<dbReference type="Proteomes" id="UP000254771">
    <property type="component" value="Unassembled WGS sequence"/>
</dbReference>
<accession>A0A370DS64</accession>
<dbReference type="InterPro" id="IPR042196">
    <property type="entry name" value="FHIPEP_4"/>
</dbReference>
<dbReference type="Pfam" id="PF00771">
    <property type="entry name" value="FHIPEP"/>
    <property type="match status" value="1"/>
</dbReference>
<keyword evidence="7" id="KW-0653">Protein transport</keyword>
<dbReference type="GO" id="GO:0009306">
    <property type="term" value="P:protein secretion"/>
    <property type="evidence" value="ECO:0007669"/>
    <property type="project" value="InterPro"/>
</dbReference>
<dbReference type="NCBIfam" id="TIGR01398">
    <property type="entry name" value="FlhA"/>
    <property type="match status" value="1"/>
</dbReference>
<dbReference type="PRINTS" id="PR00949">
    <property type="entry name" value="TYPE3IMAPROT"/>
</dbReference>
<feature type="transmembrane region" description="Helical" evidence="7">
    <location>
        <begin position="113"/>
        <end position="136"/>
    </location>
</feature>
<evidence type="ECO:0000256" key="3">
    <source>
        <dbReference type="ARBA" id="ARBA00022475"/>
    </source>
</evidence>
<keyword evidence="5 7" id="KW-1133">Transmembrane helix</keyword>
<evidence type="ECO:0000313" key="8">
    <source>
        <dbReference type="EMBL" id="RDH87202.1"/>
    </source>
</evidence>
<dbReference type="InterPro" id="IPR025505">
    <property type="entry name" value="FHIPEP_CS"/>
</dbReference>
<evidence type="ECO:0000313" key="9">
    <source>
        <dbReference type="Proteomes" id="UP000254771"/>
    </source>
</evidence>
<feature type="transmembrane region" description="Helical" evidence="7">
    <location>
        <begin position="205"/>
        <end position="227"/>
    </location>
</feature>
<dbReference type="GO" id="GO:0005886">
    <property type="term" value="C:plasma membrane"/>
    <property type="evidence" value="ECO:0007669"/>
    <property type="project" value="UniProtKB-SubCell"/>
</dbReference>
<keyword evidence="9" id="KW-1185">Reference proteome</keyword>
<keyword evidence="7" id="KW-0813">Transport</keyword>
<dbReference type="PROSITE" id="PS00994">
    <property type="entry name" value="FHIPEP"/>
    <property type="match status" value="1"/>
</dbReference>
<keyword evidence="3 7" id="KW-1003">Cell membrane</keyword>
<dbReference type="InterPro" id="IPR042194">
    <property type="entry name" value="FHIPEP_1"/>
</dbReference>
<sequence length="698" mass="74970">MDATAILGNVKRVGTAGLGAPLVLVMLLVMVIIPLPPIMLDMFFTFNITLSLVVMLVVVYTRRPLDFAVFPSLLLIATLLRLALNVASTRIVLLEGHTGGDAAGKVIEAFGSFVIGGNYAVGLVVFLILVIINFVVVTKGAGRVSEVSARFTLDAMPGKQMAIDADLNAGLIDQDTARTRREEVAQEADFYGAMDGASKFVRGDAVAGILILFINILGGLGIGMVQHDLDFATALQNYVLLTIGDGLVAQIPSLLLSTSAAIIVTRVASTQDVGGQIISQLFSTPKALGIAAAVLLLMGVIPGMPNFAFLTLAAAAGAGAWMIWQRQQQPVEEDVAAPLPEEQPPEQRELTWDDVQPVDLIGMEVGYRLIPLVDRNQGGQLMNRIKGVRRKLSQELGFLIPSVHIRDNLDLSPNAYRITVNGVTAAEAEIFPDRDLAINPGRVFGELQGTPTKDPTFGLDAVWIEHEQRDHAQTLGFTVVDASTVVATHLSEILHNQSHELLGHEEAQQLLDSLSRTAPKLVEDLIPKVISLSVFLKILQNLLAEHISIRDIRTIAETLADHAVRSQDPGVLTAAVRVALSRGIVQQLIGSTQEIPVAVLDPQLEQILQQTLQASEGGQAGFEPGLAERLQQALAETAANMETAGQESVLLVAAPIRPWMARFAKHAAPGMHILSYNEIPDNRQIKVISTIGNTNAET</sequence>
<keyword evidence="7" id="KW-1005">Bacterial flagellum biogenesis</keyword>
<organism evidence="8 9">
    <name type="scientific">endosymbiont of Escarpia spicata</name>
    <dbReference type="NCBI Taxonomy" id="2200908"/>
    <lineage>
        <taxon>Bacteria</taxon>
        <taxon>Pseudomonadati</taxon>
        <taxon>Pseudomonadota</taxon>
        <taxon>Gammaproteobacteria</taxon>
        <taxon>sulfur-oxidizing symbionts</taxon>
    </lineage>
</organism>
<gene>
    <name evidence="7 8" type="primary">flhA</name>
    <name evidence="8" type="ORF">DIZ78_05200</name>
</gene>
<proteinExistence type="inferred from homology"/>
<dbReference type="Gene3D" id="3.40.30.60">
    <property type="entry name" value="FHIPEP family, domain 1"/>
    <property type="match status" value="1"/>
</dbReference>
<keyword evidence="8" id="KW-0966">Cell projection</keyword>
<comment type="function">
    <text evidence="7">Required for formation of the rod structure of the flagellar apparatus. Together with FliI and FliH, may constitute the export apparatus of flagellin.</text>
</comment>
<dbReference type="AlphaFoldDB" id="A0A370DS64"/>
<reference evidence="8 9" key="1">
    <citation type="journal article" date="2018" name="ISME J.">
        <title>Endosymbiont genomes yield clues of tubeworm success.</title>
        <authorList>
            <person name="Li Y."/>
            <person name="Liles M.R."/>
            <person name="Halanych K.M."/>
        </authorList>
    </citation>
    <scope>NUCLEOTIDE SEQUENCE [LARGE SCALE GENOMIC DNA]</scope>
    <source>
        <strain evidence="8">A1462</strain>
    </source>
</reference>
<dbReference type="GO" id="GO:0044780">
    <property type="term" value="P:bacterial-type flagellum assembly"/>
    <property type="evidence" value="ECO:0007669"/>
    <property type="project" value="InterPro"/>
</dbReference>
<dbReference type="InterPro" id="IPR042193">
    <property type="entry name" value="FHIPEP_3"/>
</dbReference>
<dbReference type="EMBL" id="QFXE01000006">
    <property type="protein sequence ID" value="RDH87202.1"/>
    <property type="molecule type" value="Genomic_DNA"/>
</dbReference>
<comment type="caution">
    <text evidence="8">The sequence shown here is derived from an EMBL/GenBank/DDBJ whole genome shotgun (WGS) entry which is preliminary data.</text>
</comment>
<evidence type="ECO:0000256" key="4">
    <source>
        <dbReference type="ARBA" id="ARBA00022692"/>
    </source>
</evidence>
<evidence type="ECO:0000256" key="2">
    <source>
        <dbReference type="ARBA" id="ARBA00008835"/>
    </source>
</evidence>
<feature type="transmembrane region" description="Helical" evidence="7">
    <location>
        <begin position="42"/>
        <end position="61"/>
    </location>
</feature>
<feature type="transmembrane region" description="Helical" evidence="7">
    <location>
        <begin position="73"/>
        <end position="93"/>
    </location>
</feature>
<dbReference type="InterPro" id="IPR006301">
    <property type="entry name" value="FlhA"/>
</dbReference>
<keyword evidence="4 7" id="KW-0812">Transmembrane</keyword>
<dbReference type="Gene3D" id="3.40.50.12790">
    <property type="entry name" value="FHIPEP family, domain 4"/>
    <property type="match status" value="1"/>
</dbReference>
<comment type="similarity">
    <text evidence="2 7">Belongs to the FHIPEP (flagella/HR/invasion proteins export pore) family.</text>
</comment>
<keyword evidence="8" id="KW-0969">Cilium</keyword>
<comment type="subcellular location">
    <subcellularLocation>
        <location evidence="1 7">Cell membrane</location>
        <topology evidence="1 7">Multi-pass membrane protein</topology>
    </subcellularLocation>
</comment>
<evidence type="ECO:0000256" key="7">
    <source>
        <dbReference type="RuleBase" id="RU364093"/>
    </source>
</evidence>
<name>A0A370DS64_9GAMM</name>
<dbReference type="PANTHER" id="PTHR30161:SF1">
    <property type="entry name" value="FLAGELLAR BIOSYNTHESIS PROTEIN FLHA-RELATED"/>
    <property type="match status" value="1"/>
</dbReference>